<comment type="caution">
    <text evidence="3">The sequence shown here is derived from an EMBL/GenBank/DDBJ whole genome shotgun (WGS) entry which is preliminary data.</text>
</comment>
<reference evidence="2 4" key="1">
    <citation type="submission" date="2020-08" db="EMBL/GenBank/DDBJ databases">
        <title>Genomic Encyclopedia of Type Strains, Phase IV (KMG-IV): sequencing the most valuable type-strain genomes for metagenomic binning, comparative biology and taxonomic classification.</title>
        <authorList>
            <person name="Goeker M."/>
        </authorList>
    </citation>
    <scope>NUCLEOTIDE SEQUENCE [LARGE SCALE GENOMIC DNA]</scope>
    <source>
        <strain evidence="2 4">DSM 14562</strain>
    </source>
</reference>
<evidence type="ECO:0000313" key="2">
    <source>
        <dbReference type="EMBL" id="MBB4611416.1"/>
    </source>
</evidence>
<feature type="compositionally biased region" description="Polar residues" evidence="1">
    <location>
        <begin position="78"/>
        <end position="103"/>
    </location>
</feature>
<proteinExistence type="predicted"/>
<dbReference type="Proteomes" id="UP000584663">
    <property type="component" value="Unassembled WGS sequence"/>
</dbReference>
<evidence type="ECO:0000313" key="4">
    <source>
        <dbReference type="Proteomes" id="UP000584663"/>
    </source>
</evidence>
<feature type="compositionally biased region" description="Polar residues" evidence="1">
    <location>
        <begin position="34"/>
        <end position="47"/>
    </location>
</feature>
<sequence length="118" mass="12809">MYKAPLLIVGIIIVIPVGAQVRSDRGLETLGIDDQQQQAPATTPSRNEPSDVPAIQPGHRQAAGNAAPNIKPMGRLQSRINSRIQSRIQSRVNSGDDTQTDTASAFRAAEDRSRKIQR</sequence>
<dbReference type="Proteomes" id="UP000704529">
    <property type="component" value="Unassembled WGS sequence"/>
</dbReference>
<dbReference type="EMBL" id="JACHNX010000028">
    <property type="protein sequence ID" value="MBB4611416.1"/>
    <property type="molecule type" value="Genomic_DNA"/>
</dbReference>
<reference evidence="3" key="2">
    <citation type="submission" date="2021-01" db="EMBL/GenBank/DDBJ databases">
        <title>Genome Sequencing of Type Strains.</title>
        <authorList>
            <person name="Lemaire J.F."/>
            <person name="Inderbitzin P."/>
            <person name="Collins S.B."/>
            <person name="Wespe N."/>
            <person name="Knight-Connoni V."/>
        </authorList>
    </citation>
    <scope>NUCLEOTIDE SEQUENCE</scope>
    <source>
        <strain evidence="3">DSM 14562</strain>
    </source>
</reference>
<keyword evidence="4" id="KW-1185">Reference proteome</keyword>
<accession>A0AA40ZWS7</accession>
<dbReference type="AlphaFoldDB" id="A0AA40ZWS7"/>
<name>A0AA40ZWS7_9SPHN</name>
<feature type="compositionally biased region" description="Basic and acidic residues" evidence="1">
    <location>
        <begin position="108"/>
        <end position="118"/>
    </location>
</feature>
<gene>
    <name evidence="2" type="ORF">GGQ89_003663</name>
    <name evidence="3" type="ORF">JYA60_01975</name>
</gene>
<feature type="region of interest" description="Disordered" evidence="1">
    <location>
        <begin position="28"/>
        <end position="118"/>
    </location>
</feature>
<evidence type="ECO:0000256" key="1">
    <source>
        <dbReference type="SAM" id="MobiDB-lite"/>
    </source>
</evidence>
<evidence type="ECO:0000313" key="3">
    <source>
        <dbReference type="EMBL" id="MBN3557002.1"/>
    </source>
</evidence>
<protein>
    <submittedName>
        <fullName evidence="3">Uncharacterized protein</fullName>
    </submittedName>
</protein>
<evidence type="ECO:0000313" key="5">
    <source>
        <dbReference type="Proteomes" id="UP000704529"/>
    </source>
</evidence>
<organism evidence="3 5">
    <name type="scientific">Sphingomonas yabuuchiae</name>
    <dbReference type="NCBI Taxonomy" id="172044"/>
    <lineage>
        <taxon>Bacteria</taxon>
        <taxon>Pseudomonadati</taxon>
        <taxon>Pseudomonadota</taxon>
        <taxon>Alphaproteobacteria</taxon>
        <taxon>Sphingomonadales</taxon>
        <taxon>Sphingomonadaceae</taxon>
        <taxon>Sphingomonas</taxon>
    </lineage>
</organism>
<dbReference type="EMBL" id="JAFHKU010000096">
    <property type="protein sequence ID" value="MBN3557002.1"/>
    <property type="molecule type" value="Genomic_DNA"/>
</dbReference>
<dbReference type="RefSeq" id="WP_184106701.1">
    <property type="nucleotide sequence ID" value="NZ_JACHNX010000028.1"/>
</dbReference>